<evidence type="ECO:0000313" key="3">
    <source>
        <dbReference type="Proteomes" id="UP000252086"/>
    </source>
</evidence>
<dbReference type="SUPFAM" id="SSF47413">
    <property type="entry name" value="lambda repressor-like DNA-binding domains"/>
    <property type="match status" value="1"/>
</dbReference>
<dbReference type="InterPro" id="IPR039554">
    <property type="entry name" value="HigA2-like_HTH"/>
</dbReference>
<dbReference type="Gene3D" id="1.10.260.40">
    <property type="entry name" value="lambda repressor-like DNA-binding domains"/>
    <property type="match status" value="1"/>
</dbReference>
<sequence>MEKLHYSNIFEAIVDDPAEAADLEFRADMVLVLRNYFKAQEWTTADIMEALDIPQPRVSELTSGKVSKFSADKLIRFLAKVGYQIKPSMKIKKDKTVTFKCTTKELSAA</sequence>
<protein>
    <submittedName>
        <fullName evidence="2">Putative XRE-type DNA-binding protein</fullName>
    </submittedName>
</protein>
<dbReference type="RefSeq" id="WP_113874573.1">
    <property type="nucleotide sequence ID" value="NZ_QNRF01000005.1"/>
</dbReference>
<comment type="caution">
    <text evidence="2">The sequence shown here is derived from an EMBL/GenBank/DDBJ whole genome shotgun (WGS) entry which is preliminary data.</text>
</comment>
<proteinExistence type="predicted"/>
<dbReference type="OrthoDB" id="9788479at2"/>
<evidence type="ECO:0000259" key="1">
    <source>
        <dbReference type="Pfam" id="PF13744"/>
    </source>
</evidence>
<accession>A0A366CXP4</accession>
<name>A0A366CXP4_9GAMM</name>
<dbReference type="Pfam" id="PF13744">
    <property type="entry name" value="HTH_37"/>
    <property type="match status" value="1"/>
</dbReference>
<reference evidence="2 3" key="1">
    <citation type="submission" date="2018-06" db="EMBL/GenBank/DDBJ databases">
        <title>Genomic Encyclopedia of Type Strains, Phase III (KMG-III): the genomes of soil and plant-associated and newly described type strains.</title>
        <authorList>
            <person name="Whitman W."/>
        </authorList>
    </citation>
    <scope>NUCLEOTIDE SEQUENCE [LARGE SCALE GENOMIC DNA]</scope>
    <source>
        <strain evidence="2 3">CECT 7732</strain>
    </source>
</reference>
<feature type="domain" description="HigA2-like helix-turn-helix" evidence="1">
    <location>
        <begin position="15"/>
        <end position="86"/>
    </location>
</feature>
<dbReference type="GO" id="GO:0003677">
    <property type="term" value="F:DNA binding"/>
    <property type="evidence" value="ECO:0007669"/>
    <property type="project" value="UniProtKB-KW"/>
</dbReference>
<dbReference type="InterPro" id="IPR010982">
    <property type="entry name" value="Lambda_DNA-bd_dom_sf"/>
</dbReference>
<dbReference type="Proteomes" id="UP000252086">
    <property type="component" value="Unassembled WGS sequence"/>
</dbReference>
<gene>
    <name evidence="2" type="ORF">DFP76_10571</name>
</gene>
<evidence type="ECO:0000313" key="2">
    <source>
        <dbReference type="EMBL" id="RBO82607.1"/>
    </source>
</evidence>
<keyword evidence="3" id="KW-1185">Reference proteome</keyword>
<organism evidence="2 3">
    <name type="scientific">Marinomonas aquiplantarum</name>
    <dbReference type="NCBI Taxonomy" id="491951"/>
    <lineage>
        <taxon>Bacteria</taxon>
        <taxon>Pseudomonadati</taxon>
        <taxon>Pseudomonadota</taxon>
        <taxon>Gammaproteobacteria</taxon>
        <taxon>Oceanospirillales</taxon>
        <taxon>Oceanospirillaceae</taxon>
        <taxon>Marinomonas</taxon>
    </lineage>
</organism>
<dbReference type="EMBL" id="QNRF01000005">
    <property type="protein sequence ID" value="RBO82607.1"/>
    <property type="molecule type" value="Genomic_DNA"/>
</dbReference>
<dbReference type="AlphaFoldDB" id="A0A366CXP4"/>
<keyword evidence="2" id="KW-0238">DNA-binding</keyword>